<keyword evidence="12" id="KW-1185">Reference proteome</keyword>
<evidence type="ECO:0000313" key="11">
    <source>
        <dbReference type="EMBL" id="MFC7459248.1"/>
    </source>
</evidence>
<proteinExistence type="inferred from homology"/>
<dbReference type="PANTHER" id="PTHR43434:SF23">
    <property type="entry name" value="PHOSPHOGLYCOLATE PHOSPHATASE"/>
    <property type="match status" value="1"/>
</dbReference>
<dbReference type="NCBIfam" id="TIGR01449">
    <property type="entry name" value="PGP_bact"/>
    <property type="match status" value="1"/>
</dbReference>
<dbReference type="Pfam" id="PF13419">
    <property type="entry name" value="HAD_2"/>
    <property type="match status" value="1"/>
</dbReference>
<dbReference type="InterPro" id="IPR006439">
    <property type="entry name" value="HAD-SF_hydro_IA"/>
</dbReference>
<evidence type="ECO:0000256" key="4">
    <source>
        <dbReference type="ARBA" id="ARBA00006171"/>
    </source>
</evidence>
<comment type="cofactor">
    <cofactor evidence="2 10">
        <name>Mg(2+)</name>
        <dbReference type="ChEBI" id="CHEBI:18420"/>
    </cofactor>
</comment>
<comment type="pathway">
    <text evidence="3 10">Organic acid metabolism; glycolate biosynthesis; glycolate from 2-phosphoglycolate: step 1/1.</text>
</comment>
<dbReference type="Gene3D" id="3.40.50.1000">
    <property type="entry name" value="HAD superfamily/HAD-like"/>
    <property type="match status" value="1"/>
</dbReference>
<dbReference type="InterPro" id="IPR041492">
    <property type="entry name" value="HAD_2"/>
</dbReference>
<dbReference type="EC" id="3.1.3.18" evidence="5 10"/>
<comment type="similarity">
    <text evidence="4 10">Belongs to the HAD-like hydrolase superfamily. CbbY/CbbZ/Gph/YieH family.</text>
</comment>
<sequence length="223" mass="23629">MSRFAGVRAVLFDLDGTLIDSAPDLGAAADQMRVARGMASLPLENYRPMAGSGARGMIAVAFGRGTDHPEFEALRQEFFANYEARMTRLTRPFGQVPEMLAELQAAGLPWGVVTNKAERFTLPLTAAMPLFATAGAVVCGDTTPHPKPHPAPLLEAARRMGLDAAECVYVGDDERDILAGRAAGMPTVAARYGYLGAAADVAAWNADAVIARPDELLKLLGMA</sequence>
<dbReference type="Proteomes" id="UP001596457">
    <property type="component" value="Unassembled WGS sequence"/>
</dbReference>
<evidence type="ECO:0000256" key="1">
    <source>
        <dbReference type="ARBA" id="ARBA00000830"/>
    </source>
</evidence>
<dbReference type="SFLD" id="SFLDG01129">
    <property type="entry name" value="C1.5:_HAD__Beta-PGM__Phosphata"/>
    <property type="match status" value="1"/>
</dbReference>
<dbReference type="GO" id="GO:0008967">
    <property type="term" value="F:phosphoglycolate phosphatase activity"/>
    <property type="evidence" value="ECO:0007669"/>
    <property type="project" value="UniProtKB-EC"/>
</dbReference>
<dbReference type="InterPro" id="IPR050155">
    <property type="entry name" value="HAD-like_hydrolase_sf"/>
</dbReference>
<dbReference type="InterPro" id="IPR023214">
    <property type="entry name" value="HAD_sf"/>
</dbReference>
<evidence type="ECO:0000313" key="12">
    <source>
        <dbReference type="Proteomes" id="UP001596457"/>
    </source>
</evidence>
<evidence type="ECO:0000256" key="9">
    <source>
        <dbReference type="ARBA" id="ARBA00023277"/>
    </source>
</evidence>
<name>A0ABW2S744_9BURK</name>
<evidence type="ECO:0000256" key="5">
    <source>
        <dbReference type="ARBA" id="ARBA00013078"/>
    </source>
</evidence>
<keyword evidence="6 10" id="KW-0479">Metal-binding</keyword>
<dbReference type="InterPro" id="IPR037512">
    <property type="entry name" value="PGPase_prok"/>
</dbReference>
<evidence type="ECO:0000256" key="10">
    <source>
        <dbReference type="HAMAP-Rule" id="MF_00495"/>
    </source>
</evidence>
<protein>
    <recommendedName>
        <fullName evidence="5 10">Phosphoglycolate phosphatase</fullName>
        <shortName evidence="10">PGP</shortName>
        <shortName evidence="10">PGPase</shortName>
        <ecNumber evidence="5 10">3.1.3.18</ecNumber>
    </recommendedName>
</protein>
<feature type="binding site" evidence="10">
    <location>
        <position position="13"/>
    </location>
    <ligand>
        <name>Mg(2+)</name>
        <dbReference type="ChEBI" id="CHEBI:18420"/>
    </ligand>
</feature>
<comment type="catalytic activity">
    <reaction evidence="1 10">
        <text>2-phosphoglycolate + H2O = glycolate + phosphate</text>
        <dbReference type="Rhea" id="RHEA:14369"/>
        <dbReference type="ChEBI" id="CHEBI:15377"/>
        <dbReference type="ChEBI" id="CHEBI:29805"/>
        <dbReference type="ChEBI" id="CHEBI:43474"/>
        <dbReference type="ChEBI" id="CHEBI:58033"/>
        <dbReference type="EC" id="3.1.3.18"/>
    </reaction>
</comment>
<comment type="function">
    <text evidence="10">Specifically catalyzes the dephosphorylation of 2-phosphoglycolate. Is involved in the dissimilation of the intracellular 2-phosphoglycolate formed during the DNA repair of 3'-phosphoglycolate ends, a major class of DNA lesions induced by oxidative stress.</text>
</comment>
<evidence type="ECO:0000256" key="3">
    <source>
        <dbReference type="ARBA" id="ARBA00004818"/>
    </source>
</evidence>
<dbReference type="SFLD" id="SFLDS00003">
    <property type="entry name" value="Haloacid_Dehalogenase"/>
    <property type="match status" value="1"/>
</dbReference>
<dbReference type="NCBIfam" id="TIGR01509">
    <property type="entry name" value="HAD-SF-IA-v3"/>
    <property type="match status" value="1"/>
</dbReference>
<reference evidence="12" key="1">
    <citation type="journal article" date="2019" name="Int. J. Syst. Evol. Microbiol.">
        <title>The Global Catalogue of Microorganisms (GCM) 10K type strain sequencing project: providing services to taxonomists for standard genome sequencing and annotation.</title>
        <authorList>
            <consortium name="The Broad Institute Genomics Platform"/>
            <consortium name="The Broad Institute Genome Sequencing Center for Infectious Disease"/>
            <person name="Wu L."/>
            <person name="Ma J."/>
        </authorList>
    </citation>
    <scope>NUCLEOTIDE SEQUENCE [LARGE SCALE GENOMIC DNA]</scope>
    <source>
        <strain evidence="12">CCUG 53903</strain>
    </source>
</reference>
<keyword evidence="7 10" id="KW-0378">Hydrolase</keyword>
<dbReference type="HAMAP" id="MF_00495">
    <property type="entry name" value="GPH_hydrolase_bact"/>
    <property type="match status" value="1"/>
</dbReference>
<dbReference type="RefSeq" id="WP_382198446.1">
    <property type="nucleotide sequence ID" value="NZ_JBHTBZ010000005.1"/>
</dbReference>
<keyword evidence="8 10" id="KW-0460">Magnesium</keyword>
<feature type="active site" description="Nucleophile" evidence="10">
    <location>
        <position position="13"/>
    </location>
</feature>
<dbReference type="Gene3D" id="1.10.150.240">
    <property type="entry name" value="Putative phosphatase, domain 2"/>
    <property type="match status" value="1"/>
</dbReference>
<dbReference type="InterPro" id="IPR023198">
    <property type="entry name" value="PGP-like_dom2"/>
</dbReference>
<dbReference type="PANTHER" id="PTHR43434">
    <property type="entry name" value="PHOSPHOGLYCOLATE PHOSPHATASE"/>
    <property type="match status" value="1"/>
</dbReference>
<dbReference type="InterPro" id="IPR036412">
    <property type="entry name" value="HAD-like_sf"/>
</dbReference>
<evidence type="ECO:0000256" key="2">
    <source>
        <dbReference type="ARBA" id="ARBA00001946"/>
    </source>
</evidence>
<dbReference type="NCBIfam" id="TIGR01549">
    <property type="entry name" value="HAD-SF-IA-v1"/>
    <property type="match status" value="1"/>
</dbReference>
<dbReference type="SUPFAM" id="SSF56784">
    <property type="entry name" value="HAD-like"/>
    <property type="match status" value="1"/>
</dbReference>
<evidence type="ECO:0000256" key="7">
    <source>
        <dbReference type="ARBA" id="ARBA00022801"/>
    </source>
</evidence>
<comment type="caution">
    <text evidence="11">The sequence shown here is derived from an EMBL/GenBank/DDBJ whole genome shotgun (WGS) entry which is preliminary data.</text>
</comment>
<dbReference type="EMBL" id="JBHTBZ010000005">
    <property type="protein sequence ID" value="MFC7459248.1"/>
    <property type="molecule type" value="Genomic_DNA"/>
</dbReference>
<feature type="binding site" evidence="10">
    <location>
        <position position="172"/>
    </location>
    <ligand>
        <name>Mg(2+)</name>
        <dbReference type="ChEBI" id="CHEBI:18420"/>
    </ligand>
</feature>
<evidence type="ECO:0000256" key="8">
    <source>
        <dbReference type="ARBA" id="ARBA00022842"/>
    </source>
</evidence>
<evidence type="ECO:0000256" key="6">
    <source>
        <dbReference type="ARBA" id="ARBA00022723"/>
    </source>
</evidence>
<organism evidence="11 12">
    <name type="scientific">Hydrogenophaga defluvii</name>
    <dbReference type="NCBI Taxonomy" id="249410"/>
    <lineage>
        <taxon>Bacteria</taxon>
        <taxon>Pseudomonadati</taxon>
        <taxon>Pseudomonadota</taxon>
        <taxon>Betaproteobacteria</taxon>
        <taxon>Burkholderiales</taxon>
        <taxon>Comamonadaceae</taxon>
        <taxon>Hydrogenophaga</taxon>
    </lineage>
</organism>
<keyword evidence="9 10" id="KW-0119">Carbohydrate metabolism</keyword>
<gene>
    <name evidence="11" type="primary">gph</name>
    <name evidence="11" type="ORF">ACFQU0_02260</name>
</gene>
<accession>A0ABW2S744</accession>
<feature type="binding site" evidence="10">
    <location>
        <position position="15"/>
    </location>
    <ligand>
        <name>Mg(2+)</name>
        <dbReference type="ChEBI" id="CHEBI:18420"/>
    </ligand>
</feature>